<feature type="region of interest" description="Disordered" evidence="1">
    <location>
        <begin position="1"/>
        <end position="23"/>
    </location>
</feature>
<evidence type="ECO:0000256" key="1">
    <source>
        <dbReference type="SAM" id="MobiDB-lite"/>
    </source>
</evidence>
<accession>A0A067MAN9</accession>
<sequence length="470" mass="53262">MTAKSPHDAEHAKCSSSSSKSRSFRRVHAPRRTLPYDVLFNIVSFMQWGCSKSLVNLACTSRKMRDLVIPRFLYSHITPRYKEDLEGLLQLFRRNSASYSDSVRSFLINTVVSPSAQRLLIEALPKMRNMREIRLPDASKFTKKQAVAAIGAMNHLRCLHILHFTFSTFDRAMENLTELRSLRLEGSRYDSRRLSPRWGGKAISNSRETLEQLCLGYVSWDLRMGPVGIWPRLHTLDLRDAYVLGMEALDLSASFPSVRSFGPPFNDARSWAPLPCNLPFLSRLESFQGGFEVLEIARPNFAALRTLLAQHWEDQPITRCDHFLPPSLQSLQLELYTEGTIVPQTFGALADAAPNLTSLSIYWHVALTHHHAVEIAEALIAFLLRLPLAYVKIECCSVTYSPQDMEAGPAPYPELHSSWERIADLALSLNAIKAFDLHIGYYSRRQNVEGDIEPVDRTHLPVAMHTGYIP</sequence>
<organism evidence="2 3">
    <name type="scientific">Botryobasidium botryosum (strain FD-172 SS1)</name>
    <dbReference type="NCBI Taxonomy" id="930990"/>
    <lineage>
        <taxon>Eukaryota</taxon>
        <taxon>Fungi</taxon>
        <taxon>Dikarya</taxon>
        <taxon>Basidiomycota</taxon>
        <taxon>Agaricomycotina</taxon>
        <taxon>Agaricomycetes</taxon>
        <taxon>Cantharellales</taxon>
        <taxon>Botryobasidiaceae</taxon>
        <taxon>Botryobasidium</taxon>
    </lineage>
</organism>
<dbReference type="SUPFAM" id="SSF52047">
    <property type="entry name" value="RNI-like"/>
    <property type="match status" value="1"/>
</dbReference>
<dbReference type="Proteomes" id="UP000027195">
    <property type="component" value="Unassembled WGS sequence"/>
</dbReference>
<dbReference type="EMBL" id="KL198084">
    <property type="protein sequence ID" value="KDQ08912.1"/>
    <property type="molecule type" value="Genomic_DNA"/>
</dbReference>
<evidence type="ECO:0008006" key="4">
    <source>
        <dbReference type="Google" id="ProtNLM"/>
    </source>
</evidence>
<reference evidence="3" key="1">
    <citation type="journal article" date="2014" name="Proc. Natl. Acad. Sci. U.S.A.">
        <title>Extensive sampling of basidiomycete genomes demonstrates inadequacy of the white-rot/brown-rot paradigm for wood decay fungi.</title>
        <authorList>
            <person name="Riley R."/>
            <person name="Salamov A.A."/>
            <person name="Brown D.W."/>
            <person name="Nagy L.G."/>
            <person name="Floudas D."/>
            <person name="Held B.W."/>
            <person name="Levasseur A."/>
            <person name="Lombard V."/>
            <person name="Morin E."/>
            <person name="Otillar R."/>
            <person name="Lindquist E.A."/>
            <person name="Sun H."/>
            <person name="LaButti K.M."/>
            <person name="Schmutz J."/>
            <person name="Jabbour D."/>
            <person name="Luo H."/>
            <person name="Baker S.E."/>
            <person name="Pisabarro A.G."/>
            <person name="Walton J.D."/>
            <person name="Blanchette R.A."/>
            <person name="Henrissat B."/>
            <person name="Martin F."/>
            <person name="Cullen D."/>
            <person name="Hibbett D.S."/>
            <person name="Grigoriev I.V."/>
        </authorList>
    </citation>
    <scope>NUCLEOTIDE SEQUENCE [LARGE SCALE GENOMIC DNA]</scope>
    <source>
        <strain evidence="3">FD-172 SS1</strain>
    </source>
</reference>
<protein>
    <recommendedName>
        <fullName evidence="4">F-box domain-containing protein</fullName>
    </recommendedName>
</protein>
<dbReference type="AlphaFoldDB" id="A0A067MAN9"/>
<dbReference type="Gene3D" id="3.80.10.10">
    <property type="entry name" value="Ribonuclease Inhibitor"/>
    <property type="match status" value="1"/>
</dbReference>
<proteinExistence type="predicted"/>
<keyword evidence="3" id="KW-1185">Reference proteome</keyword>
<dbReference type="InParanoid" id="A0A067MAN9"/>
<dbReference type="HOGENOM" id="CLU_039742_0_0_1"/>
<evidence type="ECO:0000313" key="2">
    <source>
        <dbReference type="EMBL" id="KDQ08912.1"/>
    </source>
</evidence>
<dbReference type="CDD" id="cd09917">
    <property type="entry name" value="F-box_SF"/>
    <property type="match status" value="1"/>
</dbReference>
<name>A0A067MAN9_BOTB1</name>
<feature type="compositionally biased region" description="Basic and acidic residues" evidence="1">
    <location>
        <begin position="1"/>
        <end position="13"/>
    </location>
</feature>
<gene>
    <name evidence="2" type="ORF">BOTBODRAFT_37445</name>
</gene>
<dbReference type="InterPro" id="IPR032675">
    <property type="entry name" value="LRR_dom_sf"/>
</dbReference>
<evidence type="ECO:0000313" key="3">
    <source>
        <dbReference type="Proteomes" id="UP000027195"/>
    </source>
</evidence>